<dbReference type="AlphaFoldDB" id="A0AAV0PQS5"/>
<evidence type="ECO:0000313" key="1">
    <source>
        <dbReference type="EMBL" id="CAI0473593.1"/>
    </source>
</evidence>
<keyword evidence="2" id="KW-1185">Reference proteome</keyword>
<comment type="caution">
    <text evidence="1">The sequence shown here is derived from an EMBL/GenBank/DDBJ whole genome shotgun (WGS) entry which is preliminary data.</text>
</comment>
<accession>A0AAV0PQS5</accession>
<reference evidence="1" key="1">
    <citation type="submission" date="2022-08" db="EMBL/GenBank/DDBJ databases">
        <authorList>
            <person name="Gutierrez-Valencia J."/>
        </authorList>
    </citation>
    <scope>NUCLEOTIDE SEQUENCE</scope>
</reference>
<dbReference type="Proteomes" id="UP001154282">
    <property type="component" value="Unassembled WGS sequence"/>
</dbReference>
<protein>
    <submittedName>
        <fullName evidence="1">Uncharacterized protein</fullName>
    </submittedName>
</protein>
<organism evidence="1 2">
    <name type="scientific">Linum tenue</name>
    <dbReference type="NCBI Taxonomy" id="586396"/>
    <lineage>
        <taxon>Eukaryota</taxon>
        <taxon>Viridiplantae</taxon>
        <taxon>Streptophyta</taxon>
        <taxon>Embryophyta</taxon>
        <taxon>Tracheophyta</taxon>
        <taxon>Spermatophyta</taxon>
        <taxon>Magnoliopsida</taxon>
        <taxon>eudicotyledons</taxon>
        <taxon>Gunneridae</taxon>
        <taxon>Pentapetalae</taxon>
        <taxon>rosids</taxon>
        <taxon>fabids</taxon>
        <taxon>Malpighiales</taxon>
        <taxon>Linaceae</taxon>
        <taxon>Linum</taxon>
    </lineage>
</organism>
<dbReference type="EMBL" id="CAMGYJ010000009">
    <property type="protein sequence ID" value="CAI0473593.1"/>
    <property type="molecule type" value="Genomic_DNA"/>
</dbReference>
<proteinExistence type="predicted"/>
<evidence type="ECO:0000313" key="2">
    <source>
        <dbReference type="Proteomes" id="UP001154282"/>
    </source>
</evidence>
<sequence length="16" mass="1890">MFPDKQRSQQLNEVAV</sequence>
<name>A0AAV0PQS5_9ROSI</name>
<gene>
    <name evidence="1" type="ORF">LITE_LOCUS39706</name>
</gene>